<dbReference type="SUPFAM" id="SSF53850">
    <property type="entry name" value="Periplasmic binding protein-like II"/>
    <property type="match status" value="1"/>
</dbReference>
<proteinExistence type="predicted"/>
<dbReference type="PANTHER" id="PTHR42941:SF1">
    <property type="entry name" value="SLL1037 PROTEIN"/>
    <property type="match status" value="1"/>
</dbReference>
<organism evidence="1 2">
    <name type="scientific">Fischerella muscicola CCMEE 5323</name>
    <dbReference type="NCBI Taxonomy" id="2019572"/>
    <lineage>
        <taxon>Bacteria</taxon>
        <taxon>Bacillati</taxon>
        <taxon>Cyanobacteriota</taxon>
        <taxon>Cyanophyceae</taxon>
        <taxon>Nostocales</taxon>
        <taxon>Hapalosiphonaceae</taxon>
        <taxon>Fischerella</taxon>
    </lineage>
</organism>
<evidence type="ECO:0000313" key="1">
    <source>
        <dbReference type="EMBL" id="PLZ93778.1"/>
    </source>
</evidence>
<dbReference type="Pfam" id="PF16868">
    <property type="entry name" value="NMT1_3"/>
    <property type="match status" value="1"/>
</dbReference>
<protein>
    <submittedName>
        <fullName evidence="1">TRAP transporter substrate-binding protein</fullName>
    </submittedName>
</protein>
<gene>
    <name evidence="1" type="ORF">CEN44_02310</name>
</gene>
<accession>A0A2N6K887</accession>
<name>A0A2N6K887_FISMU</name>
<dbReference type="Gene3D" id="3.40.190.10">
    <property type="entry name" value="Periplasmic binding protein-like II"/>
    <property type="match status" value="2"/>
</dbReference>
<dbReference type="NCBIfam" id="TIGR02122">
    <property type="entry name" value="TRAP_TAXI"/>
    <property type="match status" value="1"/>
</dbReference>
<sequence length="534" mass="60056">MIPPLSGRRNWTDKLLKLPYKCLSFIYKPQNIFLLFSGLAGGIILSGLSGCSQKPNSVTLSTGTVGSYYHRLGEQINYSTTTTVGLSVRNIDSQGSQENLQRLLNHQVDFAIAQLDVANEAMRKGKVKAVAILAKEYVHIIVPKNSGINTFDDLQGKRVAVGTPGSGILFTARQLIQADKLKVQEDTSNFDEAFKKLQSRQVDAIIYVGSLGANENLRQIFVKNSNMTLLPIRTALINNLTVLDPSSYESATLPLGTYASRPPIPNRKLPTLSTATVLVTRPDMNRRTVGLVTWSILSTARTYAQFYPEIQSSKAEELMRKELFYIHPAAEAVFDHGDPRTVIIRYWENNNDLQAGVFILVTTSVIGLLLRQWHRQKSKKIMTTTNNRISELKSLLPDHPQQALESIEDLSQENRLTFIEGLVSTEVYEQLRHKTQTFADQCRTLIEQQRKKLVMDTLLLLDEWQASLQTDPEAALQKLKQIKQHYRDMLLSDQVDIEAYVELMNLTLISLMTLAPKSSPVHSDSENKKQNISN</sequence>
<dbReference type="InterPro" id="IPR011852">
    <property type="entry name" value="TRAP_TAXI"/>
</dbReference>
<comment type="caution">
    <text evidence="1">The sequence shown here is derived from an EMBL/GenBank/DDBJ whole genome shotgun (WGS) entry which is preliminary data.</text>
</comment>
<reference evidence="1 2" key="1">
    <citation type="submission" date="2017-08" db="EMBL/GenBank/DDBJ databases">
        <title>Genomes of Fischerella (Mastigocladus) sp. strains.</title>
        <authorList>
            <person name="Miller S.R."/>
        </authorList>
    </citation>
    <scope>NUCLEOTIDE SEQUENCE [LARGE SCALE GENOMIC DNA]</scope>
    <source>
        <strain evidence="1 2">CCMEE 5323</strain>
    </source>
</reference>
<dbReference type="AlphaFoldDB" id="A0A2N6K887"/>
<keyword evidence="2" id="KW-1185">Reference proteome</keyword>
<dbReference type="Proteomes" id="UP000235036">
    <property type="component" value="Unassembled WGS sequence"/>
</dbReference>
<evidence type="ECO:0000313" key="2">
    <source>
        <dbReference type="Proteomes" id="UP000235036"/>
    </source>
</evidence>
<dbReference type="RefSeq" id="WP_102204827.1">
    <property type="nucleotide sequence ID" value="NZ_CAWNVR010000564.1"/>
</dbReference>
<dbReference type="EMBL" id="NRQW01000050">
    <property type="protein sequence ID" value="PLZ93778.1"/>
    <property type="molecule type" value="Genomic_DNA"/>
</dbReference>
<dbReference type="PANTHER" id="PTHR42941">
    <property type="entry name" value="SLL1037 PROTEIN"/>
    <property type="match status" value="1"/>
</dbReference>